<dbReference type="EMBL" id="GL833142">
    <property type="protein sequence ID" value="EGB05264.1"/>
    <property type="molecule type" value="Genomic_DNA"/>
</dbReference>
<keyword evidence="2" id="KW-0732">Signal</keyword>
<feature type="region of interest" description="Disordered" evidence="1">
    <location>
        <begin position="666"/>
        <end position="690"/>
    </location>
</feature>
<gene>
    <name evidence="3" type="ORF">AURANDRAFT_66456</name>
</gene>
<dbReference type="GeneID" id="20225804"/>
<accession>F0YHM7</accession>
<protein>
    <submittedName>
        <fullName evidence="3">Uncharacterized protein</fullName>
    </submittedName>
</protein>
<feature type="compositionally biased region" description="Basic and acidic residues" evidence="1">
    <location>
        <begin position="680"/>
        <end position="690"/>
    </location>
</feature>
<dbReference type="AlphaFoldDB" id="F0YHM7"/>
<dbReference type="KEGG" id="aaf:AURANDRAFT_66456"/>
<feature type="chain" id="PRO_5003264692" evidence="2">
    <location>
        <begin position="17"/>
        <end position="1030"/>
    </location>
</feature>
<dbReference type="OrthoDB" id="203485at2759"/>
<proteinExistence type="predicted"/>
<dbReference type="Proteomes" id="UP000002729">
    <property type="component" value="Unassembled WGS sequence"/>
</dbReference>
<dbReference type="RefSeq" id="XP_009039916.1">
    <property type="nucleotide sequence ID" value="XM_009041668.1"/>
</dbReference>
<feature type="signal peptide" evidence="2">
    <location>
        <begin position="1"/>
        <end position="16"/>
    </location>
</feature>
<organism evidence="4">
    <name type="scientific">Aureococcus anophagefferens</name>
    <name type="common">Harmful bloom alga</name>
    <dbReference type="NCBI Taxonomy" id="44056"/>
    <lineage>
        <taxon>Eukaryota</taxon>
        <taxon>Sar</taxon>
        <taxon>Stramenopiles</taxon>
        <taxon>Ochrophyta</taxon>
        <taxon>Pelagophyceae</taxon>
        <taxon>Pelagomonadales</taxon>
        <taxon>Pelagomonadaceae</taxon>
        <taxon>Aureococcus</taxon>
    </lineage>
</organism>
<evidence type="ECO:0000256" key="1">
    <source>
        <dbReference type="SAM" id="MobiDB-lite"/>
    </source>
</evidence>
<evidence type="ECO:0000256" key="2">
    <source>
        <dbReference type="SAM" id="SignalP"/>
    </source>
</evidence>
<reference evidence="3 4" key="1">
    <citation type="journal article" date="2011" name="Proc. Natl. Acad. Sci. U.S.A.">
        <title>Niche of harmful alga Aureococcus anophagefferens revealed through ecogenomics.</title>
        <authorList>
            <person name="Gobler C.J."/>
            <person name="Berry D.L."/>
            <person name="Dyhrman S.T."/>
            <person name="Wilhelm S.W."/>
            <person name="Salamov A."/>
            <person name="Lobanov A.V."/>
            <person name="Zhang Y."/>
            <person name="Collier J.L."/>
            <person name="Wurch L.L."/>
            <person name="Kustka A.B."/>
            <person name="Dill B.D."/>
            <person name="Shah M."/>
            <person name="VerBerkmoes N.C."/>
            <person name="Kuo A."/>
            <person name="Terry A."/>
            <person name="Pangilinan J."/>
            <person name="Lindquist E.A."/>
            <person name="Lucas S."/>
            <person name="Paulsen I.T."/>
            <person name="Hattenrath-Lehmann T.K."/>
            <person name="Talmage S.C."/>
            <person name="Walker E.A."/>
            <person name="Koch F."/>
            <person name="Burson A.M."/>
            <person name="Marcoval M.A."/>
            <person name="Tang Y.Z."/>
            <person name="Lecleir G.R."/>
            <person name="Coyne K.J."/>
            <person name="Berg G.M."/>
            <person name="Bertrand E.M."/>
            <person name="Saito M.A."/>
            <person name="Gladyshev V.N."/>
            <person name="Grigoriev I.V."/>
        </authorList>
    </citation>
    <scope>NUCLEOTIDE SEQUENCE [LARGE SCALE GENOMIC DNA]</scope>
    <source>
        <strain evidence="4">CCMP 1984</strain>
    </source>
</reference>
<evidence type="ECO:0000313" key="4">
    <source>
        <dbReference type="Proteomes" id="UP000002729"/>
    </source>
</evidence>
<sequence length="1030" mass="109670">MVAAAALLALASLAGAAPTYVTIPPQRCGLQNVPHDPGRSTRIAVALFGLVRHNCTMANFERFLVAPLLAHRGHQYTMDVFLHANVVAKITNARTNEDHEVLPGYVDWARFAPCRYTLEDQDVLDIKLARLRRRVVEHGKDFYGDNGDSIKNLLRALYSLKQSAHLVEARELELQRRYHTVVSVRVDTIFTREVPGAIYEYVRRSPVAKLFIPHFGCSINGDLLMNDRFAMGQRDAMVDAYLTRVDTIANYSGATDGSRHGGLTGERHLLNTLQIHNVAVARMYEFCLRRVRAGGRIWLKLFQPLDDHQCPLELVDHCGQECMRDQPRCDVGVGCYQRGVHRQSRLFDGTDWCNNPRKDYACKYDFKKLGFLSFSKEYRPYTDFMYDRKNRRSSAPRRLELPRQPIMVNTPRQKAYAMGGKRHSHDHEGIGVQQSSVGALIGKSDAAMKKRLGISDADEARRTVETLAACGGVSALAAACGSSVGDFGSGLWTGDDVARACGAVLEANGRAAPSRGALEFLFRAARTGGAHAGSRAAATPLDGLVLARAFRAAAAPAVVRALENAFDAKFPGGAAPAPALGALVNGAMPPAFLDCFRVEGGAVSREAWVDGHVDHCRGVRGFPDAPGDYDELLAAAWHAAPPPPPRAVVKGPAGTSLAAALGAARPAAAGGPKPLSAAVRDAKAARDGLEPRGAAAHVAAGAPPHTSLKRNVVLFSAVPGASVKDALAPPDDASGRAPPRPRARALAVDVEVTLDAMRLALTQGTVESGLAVLAALKRRCAAHARGLALGDFRAAVAAVFAGRSRPPDASLRVLFDALSAAPPGAHLSDARVVAPAALADALRADKRPARPRAALADAALAALGGPASVGALLANYAASKHPLVLARALPAPKAADLFRESLAAAAALDARADVSRRAFLDACADLSYCCGDGPDGDAKYALRLGPPCGAATAAPAPRRRLAVCVTGRDGERSIAYVDDDGDADFPDEPWTEARLFQALGARLCGFQPLVWVVLTKLENSLARSHRSRFG</sequence>
<dbReference type="InParanoid" id="F0YHM7"/>
<evidence type="ECO:0000313" key="3">
    <source>
        <dbReference type="EMBL" id="EGB05264.1"/>
    </source>
</evidence>
<keyword evidence="4" id="KW-1185">Reference proteome</keyword>
<feature type="compositionally biased region" description="Low complexity" evidence="1">
    <location>
        <begin position="666"/>
        <end position="675"/>
    </location>
</feature>
<name>F0YHM7_AURAN</name>